<dbReference type="EMBL" id="QGNW01001499">
    <property type="protein sequence ID" value="RVW38961.1"/>
    <property type="molecule type" value="Genomic_DNA"/>
</dbReference>
<evidence type="ECO:0000313" key="2">
    <source>
        <dbReference type="EMBL" id="RVW38961.1"/>
    </source>
</evidence>
<keyword evidence="1" id="KW-1133">Transmembrane helix</keyword>
<keyword evidence="1" id="KW-0812">Transmembrane</keyword>
<reference evidence="2 3" key="1">
    <citation type="journal article" date="2018" name="PLoS Genet.">
        <title>Population sequencing reveals clonal diversity and ancestral inbreeding in the grapevine cultivar Chardonnay.</title>
        <authorList>
            <person name="Roach M.J."/>
            <person name="Johnson D.L."/>
            <person name="Bohlmann J."/>
            <person name="van Vuuren H.J."/>
            <person name="Jones S.J."/>
            <person name="Pretorius I.S."/>
            <person name="Schmidt S.A."/>
            <person name="Borneman A.R."/>
        </authorList>
    </citation>
    <scope>NUCLEOTIDE SEQUENCE [LARGE SCALE GENOMIC DNA]</scope>
    <source>
        <strain evidence="3">cv. Chardonnay</strain>
        <tissue evidence="2">Leaf</tissue>
    </source>
</reference>
<organism evidence="2 3">
    <name type="scientific">Vitis vinifera</name>
    <name type="common">Grape</name>
    <dbReference type="NCBI Taxonomy" id="29760"/>
    <lineage>
        <taxon>Eukaryota</taxon>
        <taxon>Viridiplantae</taxon>
        <taxon>Streptophyta</taxon>
        <taxon>Embryophyta</taxon>
        <taxon>Tracheophyta</taxon>
        <taxon>Spermatophyta</taxon>
        <taxon>Magnoliopsida</taxon>
        <taxon>eudicotyledons</taxon>
        <taxon>Gunneridae</taxon>
        <taxon>Pentapetalae</taxon>
        <taxon>rosids</taxon>
        <taxon>Vitales</taxon>
        <taxon>Vitaceae</taxon>
        <taxon>Viteae</taxon>
        <taxon>Vitis</taxon>
    </lineage>
</organism>
<protein>
    <submittedName>
        <fullName evidence="2">Uncharacterized protein</fullName>
    </submittedName>
</protein>
<evidence type="ECO:0000256" key="1">
    <source>
        <dbReference type="SAM" id="Phobius"/>
    </source>
</evidence>
<comment type="caution">
    <text evidence="2">The sequence shown here is derived from an EMBL/GenBank/DDBJ whole genome shotgun (WGS) entry which is preliminary data.</text>
</comment>
<accession>A0A438DU11</accession>
<evidence type="ECO:0000313" key="3">
    <source>
        <dbReference type="Proteomes" id="UP000288805"/>
    </source>
</evidence>
<dbReference type="Proteomes" id="UP000288805">
    <property type="component" value="Unassembled WGS sequence"/>
</dbReference>
<gene>
    <name evidence="2" type="ORF">CK203_073632</name>
</gene>
<proteinExistence type="predicted"/>
<sequence>MSRYPMVTRHLNGQLDAKLLGLFEAVFEVTQKNQSSASGDDNHKDAGRFTFNESPIFVPATTLVLVHLVAMVKALAVQERKIWHTLIHHMQISSFSSSFVHLCERVSIA</sequence>
<keyword evidence="1" id="KW-0472">Membrane</keyword>
<feature type="transmembrane region" description="Helical" evidence="1">
    <location>
        <begin position="56"/>
        <end position="76"/>
    </location>
</feature>
<dbReference type="AlphaFoldDB" id="A0A438DU11"/>
<name>A0A438DU11_VITVI</name>